<dbReference type="AlphaFoldDB" id="A0AAF0V304"/>
<protein>
    <recommendedName>
        <fullName evidence="5">3-methyl-2-oxobutanoate dehydrogenase (2-methylpropanoyl-transferring)</fullName>
        <ecNumber evidence="5">1.2.4.4</ecNumber>
    </recommendedName>
    <alternativeName>
        <fullName evidence="11">Branched-chain alpha-keto acid dehydrogenase E1 component alpha chain</fullName>
    </alternativeName>
</protein>
<evidence type="ECO:0000313" key="14">
    <source>
        <dbReference type="EMBL" id="WMV57367.1"/>
    </source>
</evidence>
<organism evidence="14 15">
    <name type="scientific">Solanum verrucosum</name>
    <dbReference type="NCBI Taxonomy" id="315347"/>
    <lineage>
        <taxon>Eukaryota</taxon>
        <taxon>Viridiplantae</taxon>
        <taxon>Streptophyta</taxon>
        <taxon>Embryophyta</taxon>
        <taxon>Tracheophyta</taxon>
        <taxon>Spermatophyta</taxon>
        <taxon>Magnoliopsida</taxon>
        <taxon>eudicotyledons</taxon>
        <taxon>Gunneridae</taxon>
        <taxon>Pentapetalae</taxon>
        <taxon>asterids</taxon>
        <taxon>lamiids</taxon>
        <taxon>Solanales</taxon>
        <taxon>Solanaceae</taxon>
        <taxon>Solanoideae</taxon>
        <taxon>Solaneae</taxon>
        <taxon>Solanum</taxon>
    </lineage>
</organism>
<dbReference type="InterPro" id="IPR029061">
    <property type="entry name" value="THDP-binding"/>
</dbReference>
<evidence type="ECO:0000256" key="10">
    <source>
        <dbReference type="ARBA" id="ARBA00023128"/>
    </source>
</evidence>
<keyword evidence="7" id="KW-0809">Transit peptide</keyword>
<comment type="subunit">
    <text evidence="4">Heterotetramer of alpha and beta chains.</text>
</comment>
<evidence type="ECO:0000256" key="1">
    <source>
        <dbReference type="ARBA" id="ARBA00001964"/>
    </source>
</evidence>
<feature type="domain" description="Dehydrogenase E1 component" evidence="13">
    <location>
        <begin position="543"/>
        <end position="839"/>
    </location>
</feature>
<dbReference type="FunFam" id="3.40.50.970:FF:000015">
    <property type="entry name" value="2-oxoisovalerate dehydrogenase subunit alpha"/>
    <property type="match status" value="2"/>
</dbReference>
<proteinExistence type="inferred from homology"/>
<dbReference type="GO" id="GO:0005759">
    <property type="term" value="C:mitochondrial matrix"/>
    <property type="evidence" value="ECO:0007669"/>
    <property type="project" value="UniProtKB-SubCell"/>
</dbReference>
<gene>
    <name evidence="14" type="ORF">MTR67_050752</name>
</gene>
<evidence type="ECO:0000256" key="8">
    <source>
        <dbReference type="ARBA" id="ARBA00022958"/>
    </source>
</evidence>
<dbReference type="EMBL" id="CP133623">
    <property type="protein sequence ID" value="WMV57367.1"/>
    <property type="molecule type" value="Genomic_DNA"/>
</dbReference>
<evidence type="ECO:0000256" key="11">
    <source>
        <dbReference type="ARBA" id="ARBA00031050"/>
    </source>
</evidence>
<evidence type="ECO:0000259" key="13">
    <source>
        <dbReference type="Pfam" id="PF00676"/>
    </source>
</evidence>
<dbReference type="PANTHER" id="PTHR43380:SF1">
    <property type="entry name" value="2-OXOISOVALERATE DEHYDROGENASE SUBUNIT ALPHA, MITOCHONDRIAL"/>
    <property type="match status" value="1"/>
</dbReference>
<evidence type="ECO:0000256" key="9">
    <source>
        <dbReference type="ARBA" id="ARBA00023002"/>
    </source>
</evidence>
<dbReference type="EC" id="1.2.4.4" evidence="5"/>
<dbReference type="InterPro" id="IPR001017">
    <property type="entry name" value="DH_E1"/>
</dbReference>
<dbReference type="CDD" id="cd02000">
    <property type="entry name" value="TPP_E1_PDC_ADC_BCADC"/>
    <property type="match status" value="2"/>
</dbReference>
<feature type="domain" description="Dehydrogenase E1 component" evidence="13">
    <location>
        <begin position="118"/>
        <end position="431"/>
    </location>
</feature>
<dbReference type="SUPFAM" id="SSF52518">
    <property type="entry name" value="Thiamin diphosphate-binding fold (THDP-binding)"/>
    <property type="match status" value="2"/>
</dbReference>
<comment type="subcellular location">
    <subcellularLocation>
        <location evidence="2">Mitochondrion matrix</location>
    </subcellularLocation>
</comment>
<evidence type="ECO:0000256" key="6">
    <source>
        <dbReference type="ARBA" id="ARBA00022723"/>
    </source>
</evidence>
<dbReference type="GO" id="GO:0003863">
    <property type="term" value="F:branched-chain 2-oxo acid dehydrogenase activity"/>
    <property type="evidence" value="ECO:0007669"/>
    <property type="project" value="UniProtKB-EC"/>
</dbReference>
<keyword evidence="9" id="KW-0560">Oxidoreductase</keyword>
<keyword evidence="10" id="KW-0496">Mitochondrion</keyword>
<dbReference type="InterPro" id="IPR050771">
    <property type="entry name" value="Alpha-ketoacid_DH_E1_comp"/>
</dbReference>
<evidence type="ECO:0000256" key="5">
    <source>
        <dbReference type="ARBA" id="ARBA00012277"/>
    </source>
</evidence>
<accession>A0AAF0V304</accession>
<evidence type="ECO:0000256" key="4">
    <source>
        <dbReference type="ARBA" id="ARBA00011516"/>
    </source>
</evidence>
<dbReference type="PANTHER" id="PTHR43380">
    <property type="entry name" value="2-OXOISOVALERATE DEHYDROGENASE SUBUNIT ALPHA, MITOCHONDRIAL"/>
    <property type="match status" value="1"/>
</dbReference>
<dbReference type="GO" id="GO:0009083">
    <property type="term" value="P:branched-chain amino acid catabolic process"/>
    <property type="evidence" value="ECO:0007669"/>
    <property type="project" value="TreeGrafter"/>
</dbReference>
<comment type="catalytic activity">
    <reaction evidence="12">
        <text>N(6)-[(R)-lipoyl]-L-lysyl-[protein] + 3-methyl-2-oxobutanoate + H(+) = N(6)-[(R)-S(8)-2-methylpropanoyldihydrolipoyl]-L-lysyl-[protein] + CO2</text>
        <dbReference type="Rhea" id="RHEA:13457"/>
        <dbReference type="Rhea" id="RHEA-COMP:10474"/>
        <dbReference type="Rhea" id="RHEA-COMP:10497"/>
        <dbReference type="ChEBI" id="CHEBI:11851"/>
        <dbReference type="ChEBI" id="CHEBI:15378"/>
        <dbReference type="ChEBI" id="CHEBI:16526"/>
        <dbReference type="ChEBI" id="CHEBI:83099"/>
        <dbReference type="ChEBI" id="CHEBI:83142"/>
        <dbReference type="EC" id="1.2.4.4"/>
    </reaction>
</comment>
<name>A0AAF0V304_SOLVR</name>
<comment type="cofactor">
    <cofactor evidence="1">
        <name>thiamine diphosphate</name>
        <dbReference type="ChEBI" id="CHEBI:58937"/>
    </cofactor>
</comment>
<reference evidence="14" key="1">
    <citation type="submission" date="2023-08" db="EMBL/GenBank/DDBJ databases">
        <title>A de novo genome assembly of Solanum verrucosum Schlechtendal, a Mexican diploid species geographically isolated from the other diploid A-genome species in potato relatives.</title>
        <authorList>
            <person name="Hosaka K."/>
        </authorList>
    </citation>
    <scope>NUCLEOTIDE SEQUENCE</scope>
    <source>
        <tissue evidence="14">Young leaves</tissue>
    </source>
</reference>
<evidence type="ECO:0000256" key="2">
    <source>
        <dbReference type="ARBA" id="ARBA00004305"/>
    </source>
</evidence>
<evidence type="ECO:0000256" key="3">
    <source>
        <dbReference type="ARBA" id="ARBA00008646"/>
    </source>
</evidence>
<sequence>MAIWISRICFNHFVQRACPLSLLHPRGSRPFSYFESKQQEPQCYHEEEFHCHVDIKHDENQAMDFPGGKIQFVSQMKFIPESSEIRLACYRVLDNNGSPIPGSVFEQVRRDLAVKMYSTMVTLQIMDNIFDEAKKQGRLSFYMTSVGEEVINIASAAALTTDDIVLPQIANNDGPLFRSVHAPIEYREPGVLLWRGFTLQEFTSQLLGNKGDSGKGRQMPIHYGSNKLNYFTVSSPIATQLPQAVGAAYALKMDKKEACVVTYFGDGTTSEGDFHAALNFAAVLEAPIIFLCRNNGWAISTPVAEQLRSDGVAIKGQAYGVRSIRVDGNDALAVYSAIRAAREMAIKEQRPIIVEAMAYRVSDHSSSDDSTKYRSREEIEYWRRRCSVARFRKWIQKNGWWSDEEELEFRGNTKEQVLQALEKAEETEKPPLADLFTDVYDQIPLHLQEQERGSKPFSYFESKQLEPQCYYEEEDYHVDIKHDENQAMDFPGGKIPFVSQMKFISESSETRLACYRVLDNNGSPIPGSVFEQVKKDLAVKMYRNMVTLQIMDNIFDEAQKQGRLSLYMATVGEEVINIASAAALTTDDIVLPQYKEPGVLLWRGFTLKEFTSQLLGNKDDNGKGRQMPIHYGSNKLNYFTVSSTLATQLPQAVGVAYALKMDKKEACVVTYFGDGTTSEGDFHAALNFEAVLEAPVIFLCRNNGWAVSTPVNEQFRSDGIAIKGQAYGVRSIRVDGTDALAVYSAIRAARKMAIKEQRPIIVEAIAYRVSDHASSHDATQYRSREESEYWRRRCSVARFRKWIQKNGWSSDEEELEFRGNTKEQVLQALEKAEETEKPPLADLFTDVYDQIPLHLQEQESIQGSSNPLKENDEALETPRRLVTISQTKEFNDKFNGFQSLIQMCLVEEEELKPKGDELSKCYNYLVAQVEVQEKEYWVQSSALKKFKVCKRLKIDPKEGQFQPLSGVEIHNPIKPKWGSKATTKRGHKVLNSATIISVLVLP</sequence>
<dbReference type="Pfam" id="PF00676">
    <property type="entry name" value="E1_dh"/>
    <property type="match status" value="2"/>
</dbReference>
<comment type="similarity">
    <text evidence="3">Belongs to the BCKDHA family.</text>
</comment>
<dbReference type="Proteomes" id="UP001234989">
    <property type="component" value="Chromosome 12"/>
</dbReference>
<keyword evidence="8" id="KW-0630">Potassium</keyword>
<dbReference type="GO" id="GO:0046872">
    <property type="term" value="F:metal ion binding"/>
    <property type="evidence" value="ECO:0007669"/>
    <property type="project" value="UniProtKB-KW"/>
</dbReference>
<keyword evidence="15" id="KW-1185">Reference proteome</keyword>
<keyword evidence="6" id="KW-0479">Metal-binding</keyword>
<evidence type="ECO:0000256" key="7">
    <source>
        <dbReference type="ARBA" id="ARBA00022946"/>
    </source>
</evidence>
<evidence type="ECO:0000313" key="15">
    <source>
        <dbReference type="Proteomes" id="UP001234989"/>
    </source>
</evidence>
<dbReference type="Gene3D" id="3.40.50.970">
    <property type="match status" value="2"/>
</dbReference>
<evidence type="ECO:0000256" key="12">
    <source>
        <dbReference type="ARBA" id="ARBA00052792"/>
    </source>
</evidence>